<dbReference type="AlphaFoldDB" id="A0A8J4X1X2"/>
<evidence type="ECO:0000256" key="1">
    <source>
        <dbReference type="PROSITE-ProRule" id="PRU00023"/>
    </source>
</evidence>
<dbReference type="Gene3D" id="1.25.40.20">
    <property type="entry name" value="Ankyrin repeat-containing domain"/>
    <property type="match status" value="1"/>
</dbReference>
<protein>
    <submittedName>
        <fullName evidence="4">Inactive serine/threonine-protein kinase TEX14 isoform X1</fullName>
    </submittedName>
</protein>
<dbReference type="GO" id="GO:0030496">
    <property type="term" value="C:midbody"/>
    <property type="evidence" value="ECO:0007669"/>
    <property type="project" value="TreeGrafter"/>
</dbReference>
<feature type="non-terminal residue" evidence="4">
    <location>
        <position position="1"/>
    </location>
</feature>
<dbReference type="PROSITE" id="PS50088">
    <property type="entry name" value="ANK_REPEAT"/>
    <property type="match status" value="1"/>
</dbReference>
<organism evidence="4 5">
    <name type="scientific">Clarias magur</name>
    <name type="common">Asian catfish</name>
    <name type="synonym">Macropteronotus magur</name>
    <dbReference type="NCBI Taxonomy" id="1594786"/>
    <lineage>
        <taxon>Eukaryota</taxon>
        <taxon>Metazoa</taxon>
        <taxon>Chordata</taxon>
        <taxon>Craniata</taxon>
        <taxon>Vertebrata</taxon>
        <taxon>Euteleostomi</taxon>
        <taxon>Actinopterygii</taxon>
        <taxon>Neopterygii</taxon>
        <taxon>Teleostei</taxon>
        <taxon>Ostariophysi</taxon>
        <taxon>Siluriformes</taxon>
        <taxon>Clariidae</taxon>
        <taxon>Clarias</taxon>
    </lineage>
</organism>
<dbReference type="PROSITE" id="PS50011">
    <property type="entry name" value="PROTEIN_KINASE_DOM"/>
    <property type="match status" value="1"/>
</dbReference>
<dbReference type="Pfam" id="PF07714">
    <property type="entry name" value="PK_Tyr_Ser-Thr"/>
    <property type="match status" value="1"/>
</dbReference>
<dbReference type="GO" id="GO:0007140">
    <property type="term" value="P:male meiotic nuclear division"/>
    <property type="evidence" value="ECO:0007669"/>
    <property type="project" value="InterPro"/>
</dbReference>
<dbReference type="EMBL" id="QNUK01000651">
    <property type="protein sequence ID" value="KAF5890778.1"/>
    <property type="molecule type" value="Genomic_DNA"/>
</dbReference>
<dbReference type="GO" id="GO:0004672">
    <property type="term" value="F:protein kinase activity"/>
    <property type="evidence" value="ECO:0007669"/>
    <property type="project" value="InterPro"/>
</dbReference>
<keyword evidence="5" id="KW-1185">Reference proteome</keyword>
<dbReference type="InterPro" id="IPR011009">
    <property type="entry name" value="Kinase-like_dom_sf"/>
</dbReference>
<dbReference type="PANTHER" id="PTHR23060">
    <property type="entry name" value="TESTIS EXPRESSED GENE 14"/>
    <property type="match status" value="1"/>
</dbReference>
<feature type="compositionally biased region" description="Polar residues" evidence="2">
    <location>
        <begin position="1005"/>
        <end position="1048"/>
    </location>
</feature>
<proteinExistence type="predicted"/>
<dbReference type="InterPro" id="IPR001245">
    <property type="entry name" value="Ser-Thr/Tyr_kinase_cat_dom"/>
</dbReference>
<feature type="repeat" description="ANK" evidence="1">
    <location>
        <begin position="97"/>
        <end position="129"/>
    </location>
</feature>
<dbReference type="Gene3D" id="1.10.510.10">
    <property type="entry name" value="Transferase(Phosphotransferase) domain 1"/>
    <property type="match status" value="1"/>
</dbReference>
<reference evidence="4" key="1">
    <citation type="submission" date="2020-07" db="EMBL/GenBank/DDBJ databases">
        <title>Clarias magur genome sequencing, assembly and annotation.</title>
        <authorList>
            <person name="Kushwaha B."/>
            <person name="Kumar R."/>
            <person name="Das P."/>
            <person name="Joshi C.G."/>
            <person name="Kumar D."/>
            <person name="Nagpure N.S."/>
            <person name="Pandey M."/>
            <person name="Agarwal S."/>
            <person name="Srivastava S."/>
            <person name="Singh M."/>
            <person name="Sahoo L."/>
            <person name="Jayasankar P."/>
            <person name="Meher P.K."/>
            <person name="Koringa P.G."/>
            <person name="Iquebal M.A."/>
            <person name="Das S.P."/>
            <person name="Bit A."/>
            <person name="Patnaik S."/>
            <person name="Patel N."/>
            <person name="Shah T.M."/>
            <person name="Hinsu A."/>
            <person name="Jena J.K."/>
        </authorList>
    </citation>
    <scope>NUCLEOTIDE SEQUENCE</scope>
    <source>
        <strain evidence="4">CIFAMagur01</strain>
        <tissue evidence="4">Testis</tissue>
    </source>
</reference>
<dbReference type="GO" id="GO:0000776">
    <property type="term" value="C:kinetochore"/>
    <property type="evidence" value="ECO:0007669"/>
    <property type="project" value="TreeGrafter"/>
</dbReference>
<dbReference type="InterPro" id="IPR036770">
    <property type="entry name" value="Ankyrin_rpt-contain_sf"/>
</dbReference>
<dbReference type="GO" id="GO:0008608">
    <property type="term" value="P:attachment of spindle microtubules to kinetochore"/>
    <property type="evidence" value="ECO:0007669"/>
    <property type="project" value="InterPro"/>
</dbReference>
<dbReference type="GO" id="GO:0007094">
    <property type="term" value="P:mitotic spindle assembly checkpoint signaling"/>
    <property type="evidence" value="ECO:0007669"/>
    <property type="project" value="InterPro"/>
</dbReference>
<evidence type="ECO:0000313" key="4">
    <source>
        <dbReference type="EMBL" id="KAF5890778.1"/>
    </source>
</evidence>
<dbReference type="InterPro" id="IPR039339">
    <property type="entry name" value="Tex14"/>
</dbReference>
<dbReference type="GO" id="GO:0005524">
    <property type="term" value="F:ATP binding"/>
    <property type="evidence" value="ECO:0007669"/>
    <property type="project" value="InterPro"/>
</dbReference>
<dbReference type="InterPro" id="IPR002110">
    <property type="entry name" value="Ankyrin_rpt"/>
</dbReference>
<dbReference type="SUPFAM" id="SSF56112">
    <property type="entry name" value="Protein kinase-like (PK-like)"/>
    <property type="match status" value="1"/>
</dbReference>
<evidence type="ECO:0000313" key="5">
    <source>
        <dbReference type="Proteomes" id="UP000727407"/>
    </source>
</evidence>
<keyword evidence="1" id="KW-0040">ANK repeat</keyword>
<dbReference type="InterPro" id="IPR000719">
    <property type="entry name" value="Prot_kinase_dom"/>
</dbReference>
<feature type="compositionally biased region" description="Low complexity" evidence="2">
    <location>
        <begin position="991"/>
        <end position="1004"/>
    </location>
</feature>
<dbReference type="Pfam" id="PF12796">
    <property type="entry name" value="Ank_2"/>
    <property type="match status" value="1"/>
</dbReference>
<dbReference type="GO" id="GO:0051306">
    <property type="term" value="P:mitotic sister chromatid separation"/>
    <property type="evidence" value="ECO:0007669"/>
    <property type="project" value="InterPro"/>
</dbReference>
<evidence type="ECO:0000259" key="3">
    <source>
        <dbReference type="PROSITE" id="PS50011"/>
    </source>
</evidence>
<keyword evidence="4" id="KW-0808">Transferase</keyword>
<dbReference type="Proteomes" id="UP000727407">
    <property type="component" value="Unassembled WGS sequence"/>
</dbReference>
<comment type="caution">
    <text evidence="4">The sequence shown here is derived from an EMBL/GenBank/DDBJ whole genome shotgun (WGS) entry which is preliminary data.</text>
</comment>
<gene>
    <name evidence="4" type="primary">tex14</name>
    <name evidence="4" type="ORF">DAT39_019523</name>
</gene>
<feature type="domain" description="Protein kinase" evidence="3">
    <location>
        <begin position="249"/>
        <end position="532"/>
    </location>
</feature>
<feature type="region of interest" description="Disordered" evidence="2">
    <location>
        <begin position="944"/>
        <end position="1100"/>
    </location>
</feature>
<dbReference type="GO" id="GO:0043063">
    <property type="term" value="P:intercellular bridge organization"/>
    <property type="evidence" value="ECO:0007669"/>
    <property type="project" value="InterPro"/>
</dbReference>
<name>A0A8J4X1X2_CLAMG</name>
<evidence type="ECO:0000256" key="2">
    <source>
        <dbReference type="SAM" id="MobiDB-lite"/>
    </source>
</evidence>
<accession>A0A8J4X1X2</accession>
<feature type="region of interest" description="Disordered" evidence="2">
    <location>
        <begin position="820"/>
        <end position="842"/>
    </location>
</feature>
<sequence>MSRLEWCGGVEMAAVSPVPCPVSLGSVRTGGAASRLHRFTRERNLHEAEKLLKQGVDVDCVNDLGQTPLFCVSLLGFIASAKLLLQYGADPNHRCDDRSTPVHAAVFSCDTRLLSELLEAGGDLRLHDHQGRTPRDWAEIGAQQHSSKMVAFITSCTSAMRSLSVSQWSTDRRAPTSPKSFLRSPSLLGFLRPDSDGGFKKKPSTKSPASDTVQCFGFGKLCVEKPGTPVGVLCSVPLTSDPELYQAEEEAPHSFSSGSFTRMTNCCWRGGVRVTVKELQVGNAHRHAERHAYLDLITTELGFCSRLSHPHLLQLMAVSVSNDLKQNKLVYERVHVGSLYSLLYHRRLEFPVLQVEEVLLLILQVCEALFYLHSQCLVLRSLSSHSVLLVHPAVAKITDLGFIVPSDGCPSSAPPVPVTLYNWAAPEVIRGRSCTGKADLYSISALIQELYTDSVPWGSVDPHMIKHAVCAGEALAVDPTVPQPYNDLLRIGLKPRALDRTCSLLELRHTLRSDLRELRERERRRCEVRPLLARSTQNLGRQIRACRDTDDIFPVTSSDKLHHDISFRNFLPVDEWHMSPRPPETKERHAVTQSSICDHISSIAVNLKVCQLLLKEVESSLERSQSKVMVQQVDEPDGLVGRRDRQVVVMKAVGPPLSTYMPRLMEESLTEFCSAGEESIGSSEAEENICQRDWRMREGHQKAVRFIEECDGMSQSSVMSSSQELSLNHRAEDNWTSGLSVVVGRVARGLLSCTAGALGRSSDSEEEEQRPLLDTQEDTLLEQLFKRFAAVHSDSEESTDFHTINHTFTPPTAVWELNGQHTEEEENEDGADSHYTQSPAEPSSIFYTPKLNLYNTNNTKEQLAQMSSSADDPDVTVEVCRPCTTMETTFRECWSSPDEPEHTGAESVPLSVRTTRSSHVADIADLSSISCSPAHLQEWVVHNGAPPTARSTHFPPCNSTPRNPHAHTGRSAPCREASVPPHVPPLQSLMETSPSAESLSHSESYTTARLQRTETASTRHQNTDEQTQGDSDTPSSGNPELTTATTEVRQSEEKKSQDHSHSADPSGKTERALCEEEEEQEEVMKGAVGDGCSSGVDPPEAAAPFLTTAKVEECDTGRGRCSCETAWSTKRAHSTLDEVLQDFQENPEAQRTLTEASVITDMSAGLEEEAEGKFGQSASAEREIIRDQLERKDEVMEESRCSGGDTLFLHCGAEEQTSSS</sequence>
<feature type="compositionally biased region" description="Basic and acidic residues" evidence="2">
    <location>
        <begin position="1049"/>
        <end position="1074"/>
    </location>
</feature>
<dbReference type="GO" id="GO:0045171">
    <property type="term" value="C:intercellular bridge"/>
    <property type="evidence" value="ECO:0007669"/>
    <property type="project" value="TreeGrafter"/>
</dbReference>
<dbReference type="SMART" id="SM00248">
    <property type="entry name" value="ANK"/>
    <property type="match status" value="3"/>
</dbReference>
<dbReference type="OrthoDB" id="5962695at2759"/>
<dbReference type="PANTHER" id="PTHR23060:SF3">
    <property type="entry name" value="TESTIS EXPRESSED 14, INTERCELLULAR BRIDGE FORMING FACTOR"/>
    <property type="match status" value="1"/>
</dbReference>
<dbReference type="SUPFAM" id="SSF48403">
    <property type="entry name" value="Ankyrin repeat"/>
    <property type="match status" value="1"/>
</dbReference>
<keyword evidence="4" id="KW-0418">Kinase</keyword>